<keyword evidence="5" id="KW-0520">NAD</keyword>
<dbReference type="GO" id="GO:0008460">
    <property type="term" value="F:dTDP-glucose 4,6-dehydratase activity"/>
    <property type="evidence" value="ECO:0007669"/>
    <property type="project" value="UniProtKB-EC"/>
</dbReference>
<proteinExistence type="inferred from homology"/>
<reference evidence="9 10" key="1">
    <citation type="submission" date="2019-02" db="EMBL/GenBank/DDBJ databases">
        <title>Deep-cultivation of Planctomycetes and their phenomic and genomic characterization uncovers novel biology.</title>
        <authorList>
            <person name="Wiegand S."/>
            <person name="Jogler M."/>
            <person name="Boedeker C."/>
            <person name="Pinto D."/>
            <person name="Vollmers J."/>
            <person name="Rivas-Marin E."/>
            <person name="Kohn T."/>
            <person name="Peeters S.H."/>
            <person name="Heuer A."/>
            <person name="Rast P."/>
            <person name="Oberbeckmann S."/>
            <person name="Bunk B."/>
            <person name="Jeske O."/>
            <person name="Meyerdierks A."/>
            <person name="Storesund J.E."/>
            <person name="Kallscheuer N."/>
            <person name="Luecker S."/>
            <person name="Lage O.M."/>
            <person name="Pohl T."/>
            <person name="Merkel B.J."/>
            <person name="Hornburger P."/>
            <person name="Mueller R.-W."/>
            <person name="Bruemmer F."/>
            <person name="Labrenz M."/>
            <person name="Spormann A.M."/>
            <person name="Op Den Camp H."/>
            <person name="Overmann J."/>
            <person name="Amann R."/>
            <person name="Jetten M.S.M."/>
            <person name="Mascher T."/>
            <person name="Medema M.H."/>
            <person name="Devos D.P."/>
            <person name="Kaster A.-K."/>
            <person name="Ovreas L."/>
            <person name="Rohde M."/>
            <person name="Galperin M.Y."/>
            <person name="Jogler C."/>
        </authorList>
    </citation>
    <scope>NUCLEOTIDE SEQUENCE [LARGE SCALE GENOMIC DNA]</scope>
    <source>
        <strain evidence="9 10">V7</strain>
    </source>
</reference>
<dbReference type="NCBIfam" id="TIGR01181">
    <property type="entry name" value="dTDP_gluc_dehyt"/>
    <property type="match status" value="1"/>
</dbReference>
<dbReference type="GO" id="GO:0009225">
    <property type="term" value="P:nucleotide-sugar metabolic process"/>
    <property type="evidence" value="ECO:0007669"/>
    <property type="project" value="InterPro"/>
</dbReference>
<comment type="caution">
    <text evidence="9">The sequence shown here is derived from an EMBL/GenBank/DDBJ whole genome shotgun (WGS) entry which is preliminary data.</text>
</comment>
<evidence type="ECO:0000256" key="5">
    <source>
        <dbReference type="ARBA" id="ARBA00023027"/>
    </source>
</evidence>
<comment type="similarity">
    <text evidence="3 7">Belongs to the NAD(P)-dependent epimerase/dehydratase family. dTDP-glucose dehydratase subfamily.</text>
</comment>
<evidence type="ECO:0000313" key="10">
    <source>
        <dbReference type="Proteomes" id="UP000316476"/>
    </source>
</evidence>
<feature type="domain" description="NAD(P)-binding" evidence="8">
    <location>
        <begin position="69"/>
        <end position="386"/>
    </location>
</feature>
<dbReference type="Gene3D" id="3.90.25.10">
    <property type="entry name" value="UDP-galactose 4-epimerase, domain 1"/>
    <property type="match status" value="1"/>
</dbReference>
<dbReference type="Pfam" id="PF16363">
    <property type="entry name" value="GDP_Man_Dehyd"/>
    <property type="match status" value="1"/>
</dbReference>
<evidence type="ECO:0000256" key="4">
    <source>
        <dbReference type="ARBA" id="ARBA00011990"/>
    </source>
</evidence>
<accession>A0A5C6FVB8</accession>
<name>A0A5C6FVB8_9PLAN</name>
<dbReference type="CDD" id="cd05246">
    <property type="entry name" value="dTDP_GD_SDR_e"/>
    <property type="match status" value="1"/>
</dbReference>
<dbReference type="InterPro" id="IPR020904">
    <property type="entry name" value="Sc_DH/Rdtase_CS"/>
</dbReference>
<protein>
    <recommendedName>
        <fullName evidence="4 7">dTDP-glucose 4,6-dehydratase</fullName>
        <ecNumber evidence="4 7">4.2.1.46</ecNumber>
    </recommendedName>
</protein>
<evidence type="ECO:0000256" key="2">
    <source>
        <dbReference type="ARBA" id="ARBA00001911"/>
    </source>
</evidence>
<dbReference type="PANTHER" id="PTHR43000">
    <property type="entry name" value="DTDP-D-GLUCOSE 4,6-DEHYDRATASE-RELATED"/>
    <property type="match status" value="1"/>
</dbReference>
<dbReference type="InterPro" id="IPR036291">
    <property type="entry name" value="NAD(P)-bd_dom_sf"/>
</dbReference>
<dbReference type="InterPro" id="IPR016040">
    <property type="entry name" value="NAD(P)-bd_dom"/>
</dbReference>
<dbReference type="EC" id="4.2.1.46" evidence="4 7"/>
<dbReference type="InterPro" id="IPR005888">
    <property type="entry name" value="dTDP_Gluc_deHydtase"/>
</dbReference>
<evidence type="ECO:0000256" key="6">
    <source>
        <dbReference type="ARBA" id="ARBA00023239"/>
    </source>
</evidence>
<organism evidence="9 10">
    <name type="scientific">Crateriforma conspicua</name>
    <dbReference type="NCBI Taxonomy" id="2527996"/>
    <lineage>
        <taxon>Bacteria</taxon>
        <taxon>Pseudomonadati</taxon>
        <taxon>Planctomycetota</taxon>
        <taxon>Planctomycetia</taxon>
        <taxon>Planctomycetales</taxon>
        <taxon>Planctomycetaceae</taxon>
        <taxon>Crateriforma</taxon>
    </lineage>
</organism>
<sequence length="403" mass="45247">MSVDNDRVHRTGTLGFKSRRYSRIRRKLSIYTFGDSDHDGADVRRRGNLFRVRFDPQSSLNRKFMHTVLVTGGAGFIGSHLVHQLIGRGDCRVVNFDKLTYAGNSEAVADVAGDRNYTFVKADVCDVDRVADLLKRHHCNAVIHLAAETHVDRSIAGPGEFVRTNVQGTFGVVEASKQYWSNLPADQRDVFRVVHVSTDEVYGSLGDDGAFDESSPYRPNSPYSASKAASDHLVRAYHQTYGLPTIITHCGNNYGPWQFPEKLIPVVIRQAVAQQPIPVYGDGTNVRDWIHVSDHCRALQQIWRHGRPGEVYDVGGGGERSNLDIVKTVCQSVDTVLGRSEPSVDQIQFVRDRPGHDFRYAIRGEKIRSELGWGPEVTFQEGIRETVAWYLDHRDFLQTNPLA</sequence>
<comment type="cofactor">
    <cofactor evidence="2 7">
        <name>NAD(+)</name>
        <dbReference type="ChEBI" id="CHEBI:57540"/>
    </cofactor>
</comment>
<comment type="catalytic activity">
    <reaction evidence="1 7">
        <text>dTDP-alpha-D-glucose = dTDP-4-dehydro-6-deoxy-alpha-D-glucose + H2O</text>
        <dbReference type="Rhea" id="RHEA:17221"/>
        <dbReference type="ChEBI" id="CHEBI:15377"/>
        <dbReference type="ChEBI" id="CHEBI:57477"/>
        <dbReference type="ChEBI" id="CHEBI:57649"/>
        <dbReference type="EC" id="4.2.1.46"/>
    </reaction>
</comment>
<dbReference type="SUPFAM" id="SSF51735">
    <property type="entry name" value="NAD(P)-binding Rossmann-fold domains"/>
    <property type="match status" value="1"/>
</dbReference>
<keyword evidence="6 7" id="KW-0456">Lyase</keyword>
<dbReference type="EMBL" id="SJPZ01000001">
    <property type="protein sequence ID" value="TWU66947.1"/>
    <property type="molecule type" value="Genomic_DNA"/>
</dbReference>
<evidence type="ECO:0000256" key="3">
    <source>
        <dbReference type="ARBA" id="ARBA00008178"/>
    </source>
</evidence>
<dbReference type="Proteomes" id="UP000316476">
    <property type="component" value="Unassembled WGS sequence"/>
</dbReference>
<dbReference type="PROSITE" id="PS00061">
    <property type="entry name" value="ADH_SHORT"/>
    <property type="match status" value="1"/>
</dbReference>
<evidence type="ECO:0000256" key="7">
    <source>
        <dbReference type="RuleBase" id="RU004473"/>
    </source>
</evidence>
<gene>
    <name evidence="9" type="primary">rfbB_1</name>
    <name evidence="9" type="ORF">V7x_25190</name>
</gene>
<dbReference type="AlphaFoldDB" id="A0A5C6FVB8"/>
<evidence type="ECO:0000313" key="9">
    <source>
        <dbReference type="EMBL" id="TWU66947.1"/>
    </source>
</evidence>
<evidence type="ECO:0000259" key="8">
    <source>
        <dbReference type="Pfam" id="PF16363"/>
    </source>
</evidence>
<evidence type="ECO:0000256" key="1">
    <source>
        <dbReference type="ARBA" id="ARBA00001539"/>
    </source>
</evidence>
<dbReference type="Gene3D" id="3.40.50.720">
    <property type="entry name" value="NAD(P)-binding Rossmann-like Domain"/>
    <property type="match status" value="1"/>
</dbReference>